<accession>A0A383R948</accession>
<comment type="cofactor">
    <cofactor evidence="1">
        <name>Mg(2+)</name>
        <dbReference type="ChEBI" id="CHEBI:18420"/>
    </cofactor>
</comment>
<evidence type="ECO:0000256" key="5">
    <source>
        <dbReference type="ARBA" id="ARBA00022679"/>
    </source>
</evidence>
<reference evidence="14" key="1">
    <citation type="submission" date="2018-08" db="EMBL/GenBank/DDBJ databases">
        <authorList>
            <person name="Chevrot R."/>
        </authorList>
    </citation>
    <scope>NUCLEOTIDE SEQUENCE [LARGE SCALE GENOMIC DNA]</scope>
</reference>
<dbReference type="Pfam" id="PF00483">
    <property type="entry name" value="NTP_transferase"/>
    <property type="match status" value="1"/>
</dbReference>
<keyword evidence="7" id="KW-0479">Metal-binding</keyword>
<evidence type="ECO:0000256" key="9">
    <source>
        <dbReference type="ARBA" id="ARBA00032492"/>
    </source>
</evidence>
<dbReference type="InterPro" id="IPR005907">
    <property type="entry name" value="G1P_thy_trans_s"/>
</dbReference>
<dbReference type="Proteomes" id="UP000304148">
    <property type="component" value="Chromosome"/>
</dbReference>
<name>A0A383R948_PAEAL</name>
<evidence type="ECO:0000259" key="12">
    <source>
        <dbReference type="Pfam" id="PF00483"/>
    </source>
</evidence>
<dbReference type="RefSeq" id="WP_138185689.1">
    <property type="nucleotide sequence ID" value="NZ_LS992241.1"/>
</dbReference>
<sequence length="321" mass="35392">MKGLILSAGKGSRVQPFSFTTPKPLLPVANIPLLYYCIEKLIEVGIREVGIVIQPGHHLLFEEQLGRGERWGVEITYIFQYTPLGIADAVRQAESYIGCSDFVLMLGDNLITESLAGLVEVVAHKKHDACMLLGQVAQPQDYGIVEVRDDQVVGLEEKPKHPKSNLASLGAYVFTAQLFQAVRSIAPSPRGEYEITHAIQWLIDHQCSIGYTITDKNHTDIGTIGRWLEANQWVLEDIGEKDLHELRLQYPGCRLIPPVVIDSSSELRDCIIGPYVTIGPRAKINHCSIENSIVLQDVSITNVQLNNVIANQHAIASPSGG</sequence>
<dbReference type="InterPro" id="IPR005835">
    <property type="entry name" value="NTP_transferase_dom"/>
</dbReference>
<evidence type="ECO:0000256" key="2">
    <source>
        <dbReference type="ARBA" id="ARBA00010480"/>
    </source>
</evidence>
<comment type="catalytic activity">
    <reaction evidence="11">
        <text>dTTP + alpha-D-glucose 1-phosphate + H(+) = dTDP-alpha-D-glucose + diphosphate</text>
        <dbReference type="Rhea" id="RHEA:15225"/>
        <dbReference type="ChEBI" id="CHEBI:15378"/>
        <dbReference type="ChEBI" id="CHEBI:33019"/>
        <dbReference type="ChEBI" id="CHEBI:37568"/>
        <dbReference type="ChEBI" id="CHEBI:57477"/>
        <dbReference type="ChEBI" id="CHEBI:58601"/>
        <dbReference type="EC" id="2.7.7.24"/>
    </reaction>
</comment>
<evidence type="ECO:0000313" key="14">
    <source>
        <dbReference type="Proteomes" id="UP000304148"/>
    </source>
</evidence>
<dbReference type="GO" id="GO:0046872">
    <property type="term" value="F:metal ion binding"/>
    <property type="evidence" value="ECO:0007669"/>
    <property type="project" value="UniProtKB-KW"/>
</dbReference>
<proteinExistence type="inferred from homology"/>
<keyword evidence="6" id="KW-0548">Nucleotidyltransferase</keyword>
<organism evidence="13 14">
    <name type="scientific">Paenibacillus alvei</name>
    <name type="common">Bacillus alvei</name>
    <dbReference type="NCBI Taxonomy" id="44250"/>
    <lineage>
        <taxon>Bacteria</taxon>
        <taxon>Bacillati</taxon>
        <taxon>Bacillota</taxon>
        <taxon>Bacilli</taxon>
        <taxon>Bacillales</taxon>
        <taxon>Paenibacillaceae</taxon>
        <taxon>Paenibacillus</taxon>
    </lineage>
</organism>
<dbReference type="EMBL" id="LS992241">
    <property type="protein sequence ID" value="SYX83635.1"/>
    <property type="molecule type" value="Genomic_DNA"/>
</dbReference>
<keyword evidence="5 13" id="KW-0808">Transferase</keyword>
<dbReference type="GO" id="GO:0008879">
    <property type="term" value="F:glucose-1-phosphate thymidylyltransferase activity"/>
    <property type="evidence" value="ECO:0007669"/>
    <property type="project" value="UniProtKB-EC"/>
</dbReference>
<dbReference type="InterPro" id="IPR029044">
    <property type="entry name" value="Nucleotide-diphossugar_trans"/>
</dbReference>
<dbReference type="PANTHER" id="PTHR43532:SF1">
    <property type="entry name" value="GLUCOSE-1-PHOSPHATE THYMIDYLYLTRANSFERASE 1"/>
    <property type="match status" value="1"/>
</dbReference>
<keyword evidence="8" id="KW-0460">Magnesium</keyword>
<dbReference type="Gene3D" id="3.90.550.10">
    <property type="entry name" value="Spore Coat Polysaccharide Biosynthesis Protein SpsA, Chain A"/>
    <property type="match status" value="1"/>
</dbReference>
<evidence type="ECO:0000256" key="4">
    <source>
        <dbReference type="ARBA" id="ARBA00017654"/>
    </source>
</evidence>
<feature type="domain" description="Nucleotidyl transferase" evidence="12">
    <location>
        <begin position="2"/>
        <end position="234"/>
    </location>
</feature>
<protein>
    <recommendedName>
        <fullName evidence="4">Glucose-1-phosphate thymidylyltransferase</fullName>
        <ecNumber evidence="3">2.7.7.24</ecNumber>
    </recommendedName>
    <alternativeName>
        <fullName evidence="10">dTDP-glucose pyrophosphorylase</fullName>
    </alternativeName>
    <alternativeName>
        <fullName evidence="9">dTDP-glucose synthase</fullName>
    </alternativeName>
</protein>
<comment type="similarity">
    <text evidence="2">Belongs to the glucose-1-phosphate thymidylyltransferase family.</text>
</comment>
<dbReference type="PANTHER" id="PTHR43532">
    <property type="entry name" value="GLUCOSE-1-PHOSPHATE THYMIDYLYLTRANSFERASE"/>
    <property type="match status" value="1"/>
</dbReference>
<evidence type="ECO:0000256" key="3">
    <source>
        <dbReference type="ARBA" id="ARBA00012461"/>
    </source>
</evidence>
<evidence type="ECO:0000256" key="1">
    <source>
        <dbReference type="ARBA" id="ARBA00001946"/>
    </source>
</evidence>
<gene>
    <name evidence="13" type="ORF">PBLR_12057</name>
</gene>
<evidence type="ECO:0000256" key="11">
    <source>
        <dbReference type="ARBA" id="ARBA00049336"/>
    </source>
</evidence>
<dbReference type="Gene3D" id="2.160.10.10">
    <property type="entry name" value="Hexapeptide repeat proteins"/>
    <property type="match status" value="1"/>
</dbReference>
<evidence type="ECO:0000313" key="13">
    <source>
        <dbReference type="EMBL" id="SYX83635.1"/>
    </source>
</evidence>
<dbReference type="InterPro" id="IPR005908">
    <property type="entry name" value="G1P_thy_trans_l"/>
</dbReference>
<dbReference type="EC" id="2.7.7.24" evidence="3"/>
<evidence type="ECO:0000256" key="10">
    <source>
        <dbReference type="ARBA" id="ARBA00032598"/>
    </source>
</evidence>
<dbReference type="CDD" id="cd04189">
    <property type="entry name" value="G1P_TT_long"/>
    <property type="match status" value="1"/>
</dbReference>
<evidence type="ECO:0000256" key="6">
    <source>
        <dbReference type="ARBA" id="ARBA00022695"/>
    </source>
</evidence>
<evidence type="ECO:0000256" key="8">
    <source>
        <dbReference type="ARBA" id="ARBA00022842"/>
    </source>
</evidence>
<dbReference type="AlphaFoldDB" id="A0A383R948"/>
<evidence type="ECO:0000256" key="7">
    <source>
        <dbReference type="ARBA" id="ARBA00022723"/>
    </source>
</evidence>
<dbReference type="SUPFAM" id="SSF53448">
    <property type="entry name" value="Nucleotide-diphospho-sugar transferases"/>
    <property type="match status" value="1"/>
</dbReference>